<dbReference type="GO" id="GO:0004021">
    <property type="term" value="F:L-alanine:2-oxoglutarate aminotransferase activity"/>
    <property type="evidence" value="ECO:0007669"/>
    <property type="project" value="UniProtKB-EC"/>
</dbReference>
<accession>B3QVS3</accession>
<keyword evidence="3 8" id="KW-0032">Aminotransferase</keyword>
<dbReference type="GO" id="GO:0006520">
    <property type="term" value="P:amino acid metabolic process"/>
    <property type="evidence" value="ECO:0007669"/>
    <property type="project" value="InterPro"/>
</dbReference>
<feature type="domain" description="Aminotransferase class I/classII large" evidence="7">
    <location>
        <begin position="41"/>
        <end position="390"/>
    </location>
</feature>
<organism evidence="8 9">
    <name type="scientific">Chloroherpeton thalassium (strain ATCC 35110 / GB-78)</name>
    <dbReference type="NCBI Taxonomy" id="517418"/>
    <lineage>
        <taxon>Bacteria</taxon>
        <taxon>Pseudomonadati</taxon>
        <taxon>Chlorobiota</taxon>
        <taxon>Chlorobiia</taxon>
        <taxon>Chlorobiales</taxon>
        <taxon>Chloroherpetonaceae</taxon>
        <taxon>Chloroherpeton</taxon>
    </lineage>
</organism>
<keyword evidence="4 8" id="KW-0808">Transferase</keyword>
<dbReference type="PANTHER" id="PTHR43488:SF2">
    <property type="entry name" value="GLUTAMATE-PYRUVATE AMINOTRANSFERASE ALAA"/>
    <property type="match status" value="1"/>
</dbReference>
<dbReference type="Gene3D" id="3.40.640.10">
    <property type="entry name" value="Type I PLP-dependent aspartate aminotransferase-like (Major domain)"/>
    <property type="match status" value="1"/>
</dbReference>
<dbReference type="EC" id="2.6.1.2" evidence="6"/>
<evidence type="ECO:0000256" key="3">
    <source>
        <dbReference type="ARBA" id="ARBA00022576"/>
    </source>
</evidence>
<gene>
    <name evidence="8" type="ordered locus">Ctha_0661</name>
</gene>
<proteinExistence type="inferred from homology"/>
<dbReference type="eggNOG" id="COG0436">
    <property type="taxonomic scope" value="Bacteria"/>
</dbReference>
<dbReference type="STRING" id="517418.Ctha_0661"/>
<dbReference type="InterPro" id="IPR005958">
    <property type="entry name" value="TyrNic_aminoTrfase"/>
</dbReference>
<evidence type="ECO:0000259" key="7">
    <source>
        <dbReference type="Pfam" id="PF00155"/>
    </source>
</evidence>
<dbReference type="InterPro" id="IPR004839">
    <property type="entry name" value="Aminotransferase_I/II_large"/>
</dbReference>
<sequence length="416" mass="46322">MDQISLKSSPFHPAQRVENYKYAIRNIVAEAKKLEAEGREVTYLNIGDPVLYGFQPPEELIEAKIRALRAGYNGYSPSTGAPEVTKAIAEEALSRGIQTSPADVAITYGASEAADLVFTALLEPGDAVLVPAPSYPLYTAIAAKLEAIEIKYNQKPENGWHLDIEELRASITPKTRAIVVINPNNPTGALYPPETLSAIIEVAREYKLLIVSDEVYHHLTYERKHVPLASLAGNDVPVITIESISKNYMAPGWRLGWLTITNSHLVKELKQAIYKLADARLCAPMPSQHAIKEAMHLNPVFFRKVMDRLREQRDLTYDMLNSIDGMTCNKPEGAFYAMAQIDLQNGELGTDEQFILALLRATGILYVHGSGFGKKPHEGFFRLVFLPDKNILTDVYKRLGEFVVHYRESKLSAISI</sequence>
<evidence type="ECO:0000313" key="8">
    <source>
        <dbReference type="EMBL" id="ACF13130.1"/>
    </source>
</evidence>
<evidence type="ECO:0000256" key="1">
    <source>
        <dbReference type="ARBA" id="ARBA00001933"/>
    </source>
</evidence>
<dbReference type="Gene3D" id="3.90.1150.10">
    <property type="entry name" value="Aspartate Aminotransferase, domain 1"/>
    <property type="match status" value="1"/>
</dbReference>
<dbReference type="InterPro" id="IPR051926">
    <property type="entry name" value="Ala_Aminotransferase"/>
</dbReference>
<dbReference type="PANTHER" id="PTHR43488">
    <property type="entry name" value="GLUTAMATE-PYRUVATE AMINOTRANSFERASE ALAA"/>
    <property type="match status" value="1"/>
</dbReference>
<evidence type="ECO:0000256" key="5">
    <source>
        <dbReference type="ARBA" id="ARBA00022898"/>
    </source>
</evidence>
<evidence type="ECO:0000256" key="2">
    <source>
        <dbReference type="ARBA" id="ARBA00007441"/>
    </source>
</evidence>
<keyword evidence="9" id="KW-1185">Reference proteome</keyword>
<dbReference type="KEGG" id="cts:Ctha_0661"/>
<dbReference type="EMBL" id="CP001100">
    <property type="protein sequence ID" value="ACF13130.1"/>
    <property type="molecule type" value="Genomic_DNA"/>
</dbReference>
<dbReference type="InterPro" id="IPR015424">
    <property type="entry name" value="PyrdxlP-dep_Trfase"/>
</dbReference>
<reference evidence="8 9" key="1">
    <citation type="submission" date="2008-06" db="EMBL/GenBank/DDBJ databases">
        <title>Complete sequence of Chloroherpeton thalassium ATCC 35110.</title>
        <authorList>
            <consortium name="US DOE Joint Genome Institute"/>
            <person name="Lucas S."/>
            <person name="Copeland A."/>
            <person name="Lapidus A."/>
            <person name="Glavina del Rio T."/>
            <person name="Dalin E."/>
            <person name="Tice H."/>
            <person name="Bruce D."/>
            <person name="Goodwin L."/>
            <person name="Pitluck S."/>
            <person name="Schmutz J."/>
            <person name="Larimer F."/>
            <person name="Land M."/>
            <person name="Hauser L."/>
            <person name="Kyrpides N."/>
            <person name="Mikhailova N."/>
            <person name="Liu Z."/>
            <person name="Li T."/>
            <person name="Zhao F."/>
            <person name="Overmann J."/>
            <person name="Bryant D.A."/>
            <person name="Richardson P."/>
        </authorList>
    </citation>
    <scope>NUCLEOTIDE SEQUENCE [LARGE SCALE GENOMIC DNA]</scope>
    <source>
        <strain evidence="9">ATCC 35110 / GB-78</strain>
    </source>
</reference>
<evidence type="ECO:0000256" key="6">
    <source>
        <dbReference type="ARBA" id="ARBA00026106"/>
    </source>
</evidence>
<dbReference type="AlphaFoldDB" id="B3QVS3"/>
<dbReference type="CDD" id="cd00609">
    <property type="entry name" value="AAT_like"/>
    <property type="match status" value="1"/>
</dbReference>
<evidence type="ECO:0000313" key="9">
    <source>
        <dbReference type="Proteomes" id="UP000001208"/>
    </source>
</evidence>
<dbReference type="PIRSF" id="PIRSF000517">
    <property type="entry name" value="Tyr_transaminase"/>
    <property type="match status" value="1"/>
</dbReference>
<dbReference type="Pfam" id="PF00155">
    <property type="entry name" value="Aminotran_1_2"/>
    <property type="match status" value="1"/>
</dbReference>
<comment type="cofactor">
    <cofactor evidence="1">
        <name>pyridoxal 5'-phosphate</name>
        <dbReference type="ChEBI" id="CHEBI:597326"/>
    </cofactor>
</comment>
<comment type="similarity">
    <text evidence="2">Belongs to the class-I pyridoxal-phosphate-dependent aminotransferase family.</text>
</comment>
<dbReference type="GO" id="GO:0030170">
    <property type="term" value="F:pyridoxal phosphate binding"/>
    <property type="evidence" value="ECO:0007669"/>
    <property type="project" value="InterPro"/>
</dbReference>
<evidence type="ECO:0000256" key="4">
    <source>
        <dbReference type="ARBA" id="ARBA00022679"/>
    </source>
</evidence>
<protein>
    <recommendedName>
        <fullName evidence="6">alanine transaminase</fullName>
        <ecNumber evidence="6">2.6.1.2</ecNumber>
    </recommendedName>
</protein>
<dbReference type="InterPro" id="IPR015421">
    <property type="entry name" value="PyrdxlP-dep_Trfase_major"/>
</dbReference>
<dbReference type="InterPro" id="IPR015422">
    <property type="entry name" value="PyrdxlP-dep_Trfase_small"/>
</dbReference>
<dbReference type="Proteomes" id="UP000001208">
    <property type="component" value="Chromosome"/>
</dbReference>
<dbReference type="OrthoDB" id="9802328at2"/>
<dbReference type="SUPFAM" id="SSF53383">
    <property type="entry name" value="PLP-dependent transferases"/>
    <property type="match status" value="1"/>
</dbReference>
<name>B3QVS3_CHLT3</name>
<dbReference type="RefSeq" id="WP_012499214.1">
    <property type="nucleotide sequence ID" value="NC_011026.1"/>
</dbReference>
<dbReference type="HOGENOM" id="CLU_017584_4_2_10"/>
<keyword evidence="5" id="KW-0663">Pyridoxal phosphate</keyword>